<dbReference type="AlphaFoldDB" id="A0A6G1LCP3"/>
<evidence type="ECO:0000313" key="4">
    <source>
        <dbReference type="Proteomes" id="UP000799436"/>
    </source>
</evidence>
<gene>
    <name evidence="3" type="ORF">EJ03DRAFT_326282</name>
</gene>
<feature type="compositionally biased region" description="Low complexity" evidence="1">
    <location>
        <begin position="13"/>
        <end position="22"/>
    </location>
</feature>
<protein>
    <submittedName>
        <fullName evidence="3">Uncharacterized protein</fullName>
    </submittedName>
</protein>
<reference evidence="3" key="1">
    <citation type="journal article" date="2020" name="Stud. Mycol.">
        <title>101 Dothideomycetes genomes: a test case for predicting lifestyles and emergence of pathogens.</title>
        <authorList>
            <person name="Haridas S."/>
            <person name="Albert R."/>
            <person name="Binder M."/>
            <person name="Bloem J."/>
            <person name="Labutti K."/>
            <person name="Salamov A."/>
            <person name="Andreopoulos B."/>
            <person name="Baker S."/>
            <person name="Barry K."/>
            <person name="Bills G."/>
            <person name="Bluhm B."/>
            <person name="Cannon C."/>
            <person name="Castanera R."/>
            <person name="Culley D."/>
            <person name="Daum C."/>
            <person name="Ezra D."/>
            <person name="Gonzalez J."/>
            <person name="Henrissat B."/>
            <person name="Kuo A."/>
            <person name="Liang C."/>
            <person name="Lipzen A."/>
            <person name="Lutzoni F."/>
            <person name="Magnuson J."/>
            <person name="Mondo S."/>
            <person name="Nolan M."/>
            <person name="Ohm R."/>
            <person name="Pangilinan J."/>
            <person name="Park H.-J."/>
            <person name="Ramirez L."/>
            <person name="Alfaro M."/>
            <person name="Sun H."/>
            <person name="Tritt A."/>
            <person name="Yoshinaga Y."/>
            <person name="Zwiers L.-H."/>
            <person name="Turgeon B."/>
            <person name="Goodwin S."/>
            <person name="Spatafora J."/>
            <person name="Crous P."/>
            <person name="Grigoriev I."/>
        </authorList>
    </citation>
    <scope>NUCLEOTIDE SEQUENCE</scope>
    <source>
        <strain evidence="3">CBS 116005</strain>
    </source>
</reference>
<dbReference type="Proteomes" id="UP000799436">
    <property type="component" value="Unassembled WGS sequence"/>
</dbReference>
<feature type="region of interest" description="Disordered" evidence="1">
    <location>
        <begin position="76"/>
        <end position="110"/>
    </location>
</feature>
<keyword evidence="2" id="KW-0812">Transmembrane</keyword>
<proteinExistence type="predicted"/>
<keyword evidence="2" id="KW-1133">Transmembrane helix</keyword>
<feature type="region of interest" description="Disordered" evidence="1">
    <location>
        <begin position="1"/>
        <end position="22"/>
    </location>
</feature>
<feature type="transmembrane region" description="Helical" evidence="2">
    <location>
        <begin position="34"/>
        <end position="58"/>
    </location>
</feature>
<evidence type="ECO:0000256" key="2">
    <source>
        <dbReference type="SAM" id="Phobius"/>
    </source>
</evidence>
<evidence type="ECO:0000313" key="3">
    <source>
        <dbReference type="EMBL" id="KAF2770657.1"/>
    </source>
</evidence>
<dbReference type="EMBL" id="ML995824">
    <property type="protein sequence ID" value="KAF2770657.1"/>
    <property type="molecule type" value="Genomic_DNA"/>
</dbReference>
<name>A0A6G1LCP3_9PEZI</name>
<organism evidence="3 4">
    <name type="scientific">Teratosphaeria nubilosa</name>
    <dbReference type="NCBI Taxonomy" id="161662"/>
    <lineage>
        <taxon>Eukaryota</taxon>
        <taxon>Fungi</taxon>
        <taxon>Dikarya</taxon>
        <taxon>Ascomycota</taxon>
        <taxon>Pezizomycotina</taxon>
        <taxon>Dothideomycetes</taxon>
        <taxon>Dothideomycetidae</taxon>
        <taxon>Mycosphaerellales</taxon>
        <taxon>Teratosphaeriaceae</taxon>
        <taxon>Teratosphaeria</taxon>
    </lineage>
</organism>
<accession>A0A6G1LCP3</accession>
<keyword evidence="4" id="KW-1185">Reference proteome</keyword>
<evidence type="ECO:0000256" key="1">
    <source>
        <dbReference type="SAM" id="MobiDB-lite"/>
    </source>
</evidence>
<sequence>MPAYLIPRNTTDAGVGSNTTSTATASGRIVDQTWFPLLFVAGIIALPVAIVTIWAGFAQCVARRADRKQLAAQRERQWFGSEPQNQVSDRRHTMYANGPRAQANRVGMAL</sequence>
<keyword evidence="2" id="KW-0472">Membrane</keyword>